<dbReference type="STRING" id="1257118.L8HAF9"/>
<comment type="similarity">
    <text evidence="1 4">Belongs to the D-isomer specific 2-hydroxyacid dehydrogenase family.</text>
</comment>
<dbReference type="PANTHER" id="PTHR43026:SF1">
    <property type="entry name" value="2-HYDROXYACID DEHYDROGENASE HOMOLOG 1-RELATED"/>
    <property type="match status" value="1"/>
</dbReference>
<dbReference type="Gene3D" id="3.40.50.720">
    <property type="entry name" value="NAD(P)-binding Rossmann-like Domain"/>
    <property type="match status" value="2"/>
</dbReference>
<accession>L8HAF9</accession>
<evidence type="ECO:0000259" key="5">
    <source>
        <dbReference type="PROSITE" id="PS50042"/>
    </source>
</evidence>
<evidence type="ECO:0000256" key="4">
    <source>
        <dbReference type="RuleBase" id="RU003719"/>
    </source>
</evidence>
<dbReference type="FunFam" id="3.40.50.720:FF:000292">
    <property type="entry name" value="Putative D-lactate dehydrogenase"/>
    <property type="match status" value="1"/>
</dbReference>
<dbReference type="CDD" id="cd12183">
    <property type="entry name" value="LDH_like_2"/>
    <property type="match status" value="1"/>
</dbReference>
<keyword evidence="7" id="KW-1185">Reference proteome</keyword>
<dbReference type="InterPro" id="IPR006140">
    <property type="entry name" value="D-isomer_DH_NAD-bd"/>
</dbReference>
<dbReference type="SMART" id="SM00100">
    <property type="entry name" value="cNMP"/>
    <property type="match status" value="1"/>
</dbReference>
<feature type="domain" description="Cyclic nucleotide-binding" evidence="5">
    <location>
        <begin position="17"/>
        <end position="117"/>
    </location>
</feature>
<sequence>MAQETEHATEFLKSLPLFAEIDNEELLKTVAKHFKRSKHAKGDVLAKEGEPQPAMFLIESGKVKRVKGGIPVDELGQDDVSGMLHLFTQDPCFATLVCEEDTVVWTLGAKEFHDLLGVSDSALAAKLLVVFSKQLRENSKLIRKKQAHTKFTITFFDFKPYEKGPFEQANKDGSEGKYEFNFCPERLSERTVREAAGSDAVCIFVNDRADAKVVEELADMKVKLIALRCAGYNNVDLKACQVHGIQVVRVPAYSPYAVAEHAMGLILTLNRKLHKAYNRTREGNFALQGLLGFDIHGKTVGIVGTGKIGVCLIDILIGFGCTVLCYDVYQNEAVKQKKNTKYVELDELLAQSDIISLHLPLLESTRHMINDKSIAKMKRGVMLINTSRGGLIETSALINGLKTGQIGYAGLDVYEEEEAYFFEDHSAEIISDSVLARLFTFPNVVVTGHQAFFTIDALDNIAQTTVKNVDAFVEGKTGEKHPNNVKAEYS</sequence>
<dbReference type="KEGG" id="acan:ACA1_183510"/>
<dbReference type="Gene3D" id="2.60.120.10">
    <property type="entry name" value="Jelly Rolls"/>
    <property type="match status" value="1"/>
</dbReference>
<dbReference type="GeneID" id="14922309"/>
<protein>
    <submittedName>
        <fullName evidence="6">Erythronate4-phosphate dehydrogenase domain containing protein</fullName>
    </submittedName>
</protein>
<dbReference type="PROSITE" id="PS00670">
    <property type="entry name" value="D_2_HYDROXYACID_DH_2"/>
    <property type="match status" value="1"/>
</dbReference>
<evidence type="ECO:0000256" key="2">
    <source>
        <dbReference type="ARBA" id="ARBA00023002"/>
    </source>
</evidence>
<dbReference type="Pfam" id="PF02826">
    <property type="entry name" value="2-Hacid_dh_C"/>
    <property type="match status" value="1"/>
</dbReference>
<dbReference type="SUPFAM" id="SSF51735">
    <property type="entry name" value="NAD(P)-binding Rossmann-fold domains"/>
    <property type="match status" value="1"/>
</dbReference>
<dbReference type="PROSITE" id="PS50042">
    <property type="entry name" value="CNMP_BINDING_3"/>
    <property type="match status" value="1"/>
</dbReference>
<dbReference type="PROSITE" id="PS00671">
    <property type="entry name" value="D_2_HYDROXYACID_DH_3"/>
    <property type="match status" value="1"/>
</dbReference>
<dbReference type="InterPro" id="IPR018490">
    <property type="entry name" value="cNMP-bd_dom_sf"/>
</dbReference>
<proteinExistence type="inferred from homology"/>
<dbReference type="InterPro" id="IPR029753">
    <property type="entry name" value="D-isomer_DH_CS"/>
</dbReference>
<dbReference type="EMBL" id="KB007904">
    <property type="protein sequence ID" value="ELR21416.1"/>
    <property type="molecule type" value="Genomic_DNA"/>
</dbReference>
<gene>
    <name evidence="6" type="ORF">ACA1_183510</name>
</gene>
<evidence type="ECO:0000313" key="7">
    <source>
        <dbReference type="Proteomes" id="UP000011083"/>
    </source>
</evidence>
<dbReference type="VEuPathDB" id="AmoebaDB:ACA1_183510"/>
<dbReference type="Proteomes" id="UP000011083">
    <property type="component" value="Unassembled WGS sequence"/>
</dbReference>
<dbReference type="InterPro" id="IPR014710">
    <property type="entry name" value="RmlC-like_jellyroll"/>
</dbReference>
<dbReference type="CDD" id="cd00038">
    <property type="entry name" value="CAP_ED"/>
    <property type="match status" value="1"/>
</dbReference>
<dbReference type="SUPFAM" id="SSF51206">
    <property type="entry name" value="cAMP-binding domain-like"/>
    <property type="match status" value="1"/>
</dbReference>
<dbReference type="InterPro" id="IPR058205">
    <property type="entry name" value="D-LDH-like"/>
</dbReference>
<dbReference type="GO" id="GO:0016616">
    <property type="term" value="F:oxidoreductase activity, acting on the CH-OH group of donors, NAD or NADP as acceptor"/>
    <property type="evidence" value="ECO:0007669"/>
    <property type="project" value="InterPro"/>
</dbReference>
<dbReference type="SUPFAM" id="SSF52283">
    <property type="entry name" value="Formate/glycerate dehydrogenase catalytic domain-like"/>
    <property type="match status" value="1"/>
</dbReference>
<dbReference type="InterPro" id="IPR036291">
    <property type="entry name" value="NAD(P)-bd_dom_sf"/>
</dbReference>
<dbReference type="GO" id="GO:0051287">
    <property type="term" value="F:NAD binding"/>
    <property type="evidence" value="ECO:0007669"/>
    <property type="project" value="InterPro"/>
</dbReference>
<reference evidence="6 7" key="1">
    <citation type="journal article" date="2013" name="Genome Biol.">
        <title>Genome of Acanthamoeba castellanii highlights extensive lateral gene transfer and early evolution of tyrosine kinase signaling.</title>
        <authorList>
            <person name="Clarke M."/>
            <person name="Lohan A.J."/>
            <person name="Liu B."/>
            <person name="Lagkouvardos I."/>
            <person name="Roy S."/>
            <person name="Zafar N."/>
            <person name="Bertelli C."/>
            <person name="Schilde C."/>
            <person name="Kianianmomeni A."/>
            <person name="Burglin T.R."/>
            <person name="Frech C."/>
            <person name="Turcotte B."/>
            <person name="Kopec K.O."/>
            <person name="Synnott J.M."/>
            <person name="Choo C."/>
            <person name="Paponov I."/>
            <person name="Finkler A."/>
            <person name="Soon Heng Tan C."/>
            <person name="Hutchins A.P."/>
            <person name="Weinmeier T."/>
            <person name="Rattei T."/>
            <person name="Chu J.S."/>
            <person name="Gimenez G."/>
            <person name="Irimia M."/>
            <person name="Rigden D.J."/>
            <person name="Fitzpatrick D.A."/>
            <person name="Lorenzo-Morales J."/>
            <person name="Bateman A."/>
            <person name="Chiu C.H."/>
            <person name="Tang P."/>
            <person name="Hegemann P."/>
            <person name="Fromm H."/>
            <person name="Raoult D."/>
            <person name="Greub G."/>
            <person name="Miranda-Saavedra D."/>
            <person name="Chen N."/>
            <person name="Nash P."/>
            <person name="Ginger M.L."/>
            <person name="Horn M."/>
            <person name="Schaap P."/>
            <person name="Caler L."/>
            <person name="Loftus B."/>
        </authorList>
    </citation>
    <scope>NUCLEOTIDE SEQUENCE [LARGE SCALE GENOMIC DNA]</scope>
    <source>
        <strain evidence="6 7">Neff</strain>
    </source>
</reference>
<dbReference type="OMA" id="QETEHAT"/>
<dbReference type="InterPro" id="IPR006139">
    <property type="entry name" value="D-isomer_2_OHA_DH_cat_dom"/>
</dbReference>
<dbReference type="Pfam" id="PF00389">
    <property type="entry name" value="2-Hacid_dh"/>
    <property type="match status" value="1"/>
</dbReference>
<dbReference type="AlphaFoldDB" id="L8HAF9"/>
<dbReference type="PANTHER" id="PTHR43026">
    <property type="entry name" value="2-HYDROXYACID DEHYDROGENASE HOMOLOG 1-RELATED"/>
    <property type="match status" value="1"/>
</dbReference>
<dbReference type="PROSITE" id="PS00065">
    <property type="entry name" value="D_2_HYDROXYACID_DH_1"/>
    <property type="match status" value="1"/>
</dbReference>
<evidence type="ECO:0000256" key="1">
    <source>
        <dbReference type="ARBA" id="ARBA00005854"/>
    </source>
</evidence>
<evidence type="ECO:0000256" key="3">
    <source>
        <dbReference type="ARBA" id="ARBA00023027"/>
    </source>
</evidence>
<dbReference type="GO" id="GO:0023052">
    <property type="term" value="P:signaling"/>
    <property type="evidence" value="ECO:0007669"/>
    <property type="project" value="UniProtKB-ARBA"/>
</dbReference>
<keyword evidence="2 4" id="KW-0560">Oxidoreductase</keyword>
<dbReference type="InterPro" id="IPR029752">
    <property type="entry name" value="D-isomer_DH_CS1"/>
</dbReference>
<evidence type="ECO:0000313" key="6">
    <source>
        <dbReference type="EMBL" id="ELR21416.1"/>
    </source>
</evidence>
<organism evidence="6 7">
    <name type="scientific">Acanthamoeba castellanii (strain ATCC 30010 / Neff)</name>
    <dbReference type="NCBI Taxonomy" id="1257118"/>
    <lineage>
        <taxon>Eukaryota</taxon>
        <taxon>Amoebozoa</taxon>
        <taxon>Discosea</taxon>
        <taxon>Longamoebia</taxon>
        <taxon>Centramoebida</taxon>
        <taxon>Acanthamoebidae</taxon>
        <taxon>Acanthamoeba</taxon>
    </lineage>
</organism>
<dbReference type="Pfam" id="PF00027">
    <property type="entry name" value="cNMP_binding"/>
    <property type="match status" value="1"/>
</dbReference>
<keyword evidence="3" id="KW-0520">NAD</keyword>
<dbReference type="OrthoDB" id="298012at2759"/>
<dbReference type="RefSeq" id="XP_004345960.1">
    <property type="nucleotide sequence ID" value="XM_004345910.1"/>
</dbReference>
<dbReference type="InterPro" id="IPR000595">
    <property type="entry name" value="cNMP-bd_dom"/>
</dbReference>
<name>L8HAF9_ACACF</name>
<dbReference type="GO" id="GO:0007154">
    <property type="term" value="P:cell communication"/>
    <property type="evidence" value="ECO:0007669"/>
    <property type="project" value="UniProtKB-ARBA"/>
</dbReference>